<feature type="region of interest" description="Disordered" evidence="1">
    <location>
        <begin position="723"/>
        <end position="792"/>
    </location>
</feature>
<feature type="compositionally biased region" description="Low complexity" evidence="1">
    <location>
        <begin position="958"/>
        <end position="972"/>
    </location>
</feature>
<feature type="compositionally biased region" description="Polar residues" evidence="1">
    <location>
        <begin position="156"/>
        <end position="168"/>
    </location>
</feature>
<feature type="compositionally biased region" description="Polar residues" evidence="1">
    <location>
        <begin position="669"/>
        <end position="686"/>
    </location>
</feature>
<feature type="compositionally biased region" description="Polar residues" evidence="1">
    <location>
        <begin position="588"/>
        <end position="599"/>
    </location>
</feature>
<feature type="compositionally biased region" description="Low complexity" evidence="1">
    <location>
        <begin position="24"/>
        <end position="34"/>
    </location>
</feature>
<protein>
    <submittedName>
        <fullName evidence="2">Uncharacterized protein</fullName>
    </submittedName>
</protein>
<accession>A0AAN6GMV9</accession>
<feature type="region of interest" description="Disordered" evidence="1">
    <location>
        <begin position="312"/>
        <end position="435"/>
    </location>
</feature>
<sequence>MAVPATVAPIPAPSMLDTAPVSPPQQQQQQQQQVPPRPSSAAAKLVKSGLLKRIWKAAPATPSPLPKRSSQSKTAPNTPKPSQSSKTQPPSEKTSAKATGSTASSPKKDDDVSQREKQTLTTSPPSQPPPALPPQNLNQPEPCSPKKVTAPLSFFRSPTRSGTVPSEQASASAAPAPAPSIASISPPRPDIAALSKPNGKYRVHDRSTSSSSFARAPAGVGLDAAEPFEQQVSPTVDDPFESHSASNGPPISPQRTRSLLSQKSEKEQRQMLAVGSTAAAQAFAEQVITGLGPPSPPAVTNAALPVIAHTSPKDGSAALKQPLNAPPVDLDEPVRVQDASLVSPPPNLAVQPTSSGLLSAASVTEKQPDSRPQSSTIAPSLSSRTDEVPTPTTDSGSHILSGAPSLTTSAATSPAQLTPASSAGEGNGVLARSHAIENGKMGTNLAASSTLAVPAPPEKKRRSFLGIRLGSSKSLKTPTPASPVTGPQSPAKVQAAAASNHSSASLAAEADDHVPEVPALPKNIAAHDPHVSRSRSTRQTTTSLHALLPGQRIPGPRQPGSPNSGNRMSHPPPVTYKSFPSQPVAISKGSTTSLGQHSTSSRRRYKDTRDLSALVNELAAEEAHAAHQYQKQQAMLQQQHSFSSAGADLSSTFSHQSKSLHVPRPAASPYQSHGNPSTLSTATASRNASQTSLNVVPLNAGLQASATNSPVLPTSELNAIGQSDAVPINGKRPSSREIQSSASSVASHPGQLSSSLPTSPHQSMRIRTHTQEGSNWDAASSYSQRSGISTPSHHMSAASAAFRNRAAAMGFSALDAGLTGAQSLIVDPFGFPMASDSPFDASKAYRSPNFSNGSDDGTRGFGSSQADLGMNASTSSFHGVSDTVSIDGGHAPTSASHGSSGGQRVRRTMLTMSLYDPETDKQGLPTPPSGRTREASTESGGGGGGAKTGGKSGERSGSRLSSPFGSRGPSRSVTPKTSSRALDEAVKQEEKLRIKEEKRRAKEEKKQELQNAKRLKQWQDEMNMVPRDPKASKATREELAAREAEKEKQKALAKGVDEALRRAQEAQGIALQEQYKRQQALLQKPQDGSSSRNSRRNSPQSSIRPSSQLEAIITAGDQEVKETSPSPQPQPPASVPAPAPDTDVAIPKSEPAVQDQKVSVSRVNGAVAPAAEGVPATSRTPSLSPGRPPRAPARAASSTNIREAAA</sequence>
<feature type="compositionally biased region" description="Basic and acidic residues" evidence="1">
    <location>
        <begin position="1027"/>
        <end position="1056"/>
    </location>
</feature>
<feature type="compositionally biased region" description="Polar residues" evidence="1">
    <location>
        <begin position="243"/>
        <end position="262"/>
    </location>
</feature>
<feature type="compositionally biased region" description="Low complexity" evidence="1">
    <location>
        <begin position="495"/>
        <end position="508"/>
    </location>
</feature>
<comment type="caution">
    <text evidence="2">The sequence shown here is derived from an EMBL/GenBank/DDBJ whole genome shotgun (WGS) entry which is preliminary data.</text>
</comment>
<feature type="region of interest" description="Disordered" evidence="1">
    <location>
        <begin position="845"/>
        <end position="867"/>
    </location>
</feature>
<dbReference type="AlphaFoldDB" id="A0AAN6GMV9"/>
<feature type="compositionally biased region" description="Low complexity" evidence="1">
    <location>
        <begin position="1089"/>
        <end position="1108"/>
    </location>
</feature>
<feature type="compositionally biased region" description="Low complexity" evidence="1">
    <location>
        <begin position="537"/>
        <end position="562"/>
    </location>
</feature>
<feature type="compositionally biased region" description="Low complexity" evidence="1">
    <location>
        <begin position="629"/>
        <end position="639"/>
    </location>
</feature>
<feature type="compositionally biased region" description="Polar residues" evidence="1">
    <location>
        <begin position="640"/>
        <end position="659"/>
    </location>
</feature>
<gene>
    <name evidence="2" type="ORF">OC846_005492</name>
</gene>
<evidence type="ECO:0000313" key="2">
    <source>
        <dbReference type="EMBL" id="KAK0545889.1"/>
    </source>
</evidence>
<organism evidence="2 3">
    <name type="scientific">Tilletia horrida</name>
    <dbReference type="NCBI Taxonomy" id="155126"/>
    <lineage>
        <taxon>Eukaryota</taxon>
        <taxon>Fungi</taxon>
        <taxon>Dikarya</taxon>
        <taxon>Basidiomycota</taxon>
        <taxon>Ustilaginomycotina</taxon>
        <taxon>Exobasidiomycetes</taxon>
        <taxon>Tilletiales</taxon>
        <taxon>Tilletiaceae</taxon>
        <taxon>Tilletia</taxon>
    </lineage>
</organism>
<feature type="region of interest" description="Disordered" evidence="1">
    <location>
        <begin position="1076"/>
        <end position="1206"/>
    </location>
</feature>
<feature type="region of interest" description="Disordered" evidence="1">
    <location>
        <begin position="629"/>
        <end position="686"/>
    </location>
</feature>
<feature type="compositionally biased region" description="Low complexity" evidence="1">
    <location>
        <begin position="1165"/>
        <end position="1185"/>
    </location>
</feature>
<proteinExistence type="predicted"/>
<feature type="compositionally biased region" description="Basic and acidic residues" evidence="1">
    <location>
        <begin position="981"/>
        <end position="1008"/>
    </location>
</feature>
<evidence type="ECO:0000313" key="3">
    <source>
        <dbReference type="Proteomes" id="UP001176517"/>
    </source>
</evidence>
<feature type="region of interest" description="Disordered" evidence="1">
    <location>
        <begin position="1"/>
        <end position="273"/>
    </location>
</feature>
<feature type="compositionally biased region" description="Polar residues" evidence="1">
    <location>
        <begin position="350"/>
        <end position="383"/>
    </location>
</feature>
<keyword evidence="3" id="KW-1185">Reference proteome</keyword>
<feature type="compositionally biased region" description="Polar residues" evidence="1">
    <location>
        <begin position="771"/>
        <end position="792"/>
    </location>
</feature>
<feature type="compositionally biased region" description="Low complexity" evidence="1">
    <location>
        <begin position="169"/>
        <end position="193"/>
    </location>
</feature>
<feature type="compositionally biased region" description="Pro residues" evidence="1">
    <location>
        <begin position="1126"/>
        <end position="1139"/>
    </location>
</feature>
<reference evidence="2" key="1">
    <citation type="journal article" date="2023" name="PhytoFront">
        <title>Draft Genome Resources of Seven Strains of Tilletia horrida, Causal Agent of Kernel Smut of Rice.</title>
        <authorList>
            <person name="Khanal S."/>
            <person name="Antony Babu S."/>
            <person name="Zhou X.G."/>
        </authorList>
    </citation>
    <scope>NUCLEOTIDE SEQUENCE</scope>
    <source>
        <strain evidence="2">TX6</strain>
    </source>
</reference>
<feature type="compositionally biased region" description="Polar residues" evidence="1">
    <location>
        <begin position="736"/>
        <end position="762"/>
    </location>
</feature>
<feature type="compositionally biased region" description="Low complexity" evidence="1">
    <location>
        <begin position="80"/>
        <end position="105"/>
    </location>
</feature>
<feature type="region of interest" description="Disordered" evidence="1">
    <location>
        <begin position="881"/>
        <end position="1056"/>
    </location>
</feature>
<feature type="region of interest" description="Disordered" evidence="1">
    <location>
        <begin position="450"/>
        <end position="608"/>
    </location>
</feature>
<dbReference type="Proteomes" id="UP001176517">
    <property type="component" value="Unassembled WGS sequence"/>
</dbReference>
<feature type="compositionally biased region" description="Gly residues" evidence="1">
    <location>
        <begin position="939"/>
        <end position="951"/>
    </location>
</feature>
<dbReference type="EMBL" id="JAPDMZ010000213">
    <property type="protein sequence ID" value="KAK0545889.1"/>
    <property type="molecule type" value="Genomic_DNA"/>
</dbReference>
<feature type="compositionally biased region" description="Polar residues" evidence="1">
    <location>
        <begin position="68"/>
        <end position="77"/>
    </location>
</feature>
<feature type="compositionally biased region" description="Polar residues" evidence="1">
    <location>
        <begin position="390"/>
        <end position="421"/>
    </location>
</feature>
<name>A0AAN6GMV9_9BASI</name>
<feature type="compositionally biased region" description="Basic and acidic residues" evidence="1">
    <location>
        <begin position="106"/>
        <end position="118"/>
    </location>
</feature>
<evidence type="ECO:0000256" key="1">
    <source>
        <dbReference type="SAM" id="MobiDB-lite"/>
    </source>
</evidence>
<feature type="compositionally biased region" description="Polar residues" evidence="1">
    <location>
        <begin position="848"/>
        <end position="867"/>
    </location>
</feature>